<reference evidence="1 2" key="1">
    <citation type="submission" date="2013-05" db="EMBL/GenBank/DDBJ databases">
        <authorList>
            <person name="Harkins D.M."/>
            <person name="Durkin A.S."/>
            <person name="Brinkac L.M."/>
            <person name="Haft D.H."/>
            <person name="Selengut J.D."/>
            <person name="Sanka R."/>
            <person name="DePew J."/>
            <person name="Purushe J."/>
            <person name="Hartskeerl R.A."/>
            <person name="Ahmed A."/>
            <person name="van der Linden H."/>
            <person name="Goris M.G.A."/>
            <person name="Vinetz J.M."/>
            <person name="Sutton G.G."/>
            <person name="Nierman W.C."/>
            <person name="Fouts D.E."/>
        </authorList>
    </citation>
    <scope>NUCLEOTIDE SEQUENCE [LARGE SCALE GENOMIC DNA]</scope>
    <source>
        <strain evidence="1 2">10</strain>
    </source>
</reference>
<name>V6HDD4_9LEPT</name>
<organism evidence="1 2">
    <name type="scientific">Leptospira inadai serovar Lyme str. 10</name>
    <dbReference type="NCBI Taxonomy" id="1049790"/>
    <lineage>
        <taxon>Bacteria</taxon>
        <taxon>Pseudomonadati</taxon>
        <taxon>Spirochaetota</taxon>
        <taxon>Spirochaetia</taxon>
        <taxon>Leptospirales</taxon>
        <taxon>Leptospiraceae</taxon>
        <taxon>Leptospira</taxon>
    </lineage>
</organism>
<evidence type="ECO:0000313" key="2">
    <source>
        <dbReference type="Proteomes" id="UP000018719"/>
    </source>
</evidence>
<sequence length="41" mass="4469">MFAGEDPLLGSYGKNFVGKRILQGKISEGLPLKSLSEIFDL</sequence>
<dbReference type="AlphaFoldDB" id="V6HDD4"/>
<accession>V6HDD4</accession>
<proteinExistence type="predicted"/>
<protein>
    <submittedName>
        <fullName evidence="1">Uncharacterized protein</fullName>
    </submittedName>
</protein>
<dbReference type="Proteomes" id="UP000018719">
    <property type="component" value="Unassembled WGS sequence"/>
</dbReference>
<dbReference type="EMBL" id="AHMM02000015">
    <property type="protein sequence ID" value="EQA38116.1"/>
    <property type="molecule type" value="Genomic_DNA"/>
</dbReference>
<comment type="caution">
    <text evidence="1">The sequence shown here is derived from an EMBL/GenBank/DDBJ whole genome shotgun (WGS) entry which is preliminary data.</text>
</comment>
<gene>
    <name evidence="1" type="ORF">LEP1GSC047_3695</name>
</gene>
<evidence type="ECO:0000313" key="1">
    <source>
        <dbReference type="EMBL" id="EQA38116.1"/>
    </source>
</evidence>